<evidence type="ECO:0000313" key="2">
    <source>
        <dbReference type="EMBL" id="KAJ7097022.1"/>
    </source>
</evidence>
<organism evidence="2 3">
    <name type="scientific">Mycena belliarum</name>
    <dbReference type="NCBI Taxonomy" id="1033014"/>
    <lineage>
        <taxon>Eukaryota</taxon>
        <taxon>Fungi</taxon>
        <taxon>Dikarya</taxon>
        <taxon>Basidiomycota</taxon>
        <taxon>Agaricomycotina</taxon>
        <taxon>Agaricomycetes</taxon>
        <taxon>Agaricomycetidae</taxon>
        <taxon>Agaricales</taxon>
        <taxon>Marasmiineae</taxon>
        <taxon>Mycenaceae</taxon>
        <taxon>Mycena</taxon>
    </lineage>
</organism>
<evidence type="ECO:0000313" key="3">
    <source>
        <dbReference type="Proteomes" id="UP001222325"/>
    </source>
</evidence>
<dbReference type="Proteomes" id="UP001222325">
    <property type="component" value="Unassembled WGS sequence"/>
</dbReference>
<feature type="transmembrane region" description="Helical" evidence="1">
    <location>
        <begin position="286"/>
        <end position="306"/>
    </location>
</feature>
<keyword evidence="1" id="KW-0812">Transmembrane</keyword>
<dbReference type="EMBL" id="JARJCN010000010">
    <property type="protein sequence ID" value="KAJ7097022.1"/>
    <property type="molecule type" value="Genomic_DNA"/>
</dbReference>
<reference evidence="2" key="1">
    <citation type="submission" date="2023-03" db="EMBL/GenBank/DDBJ databases">
        <title>Massive genome expansion in bonnet fungi (Mycena s.s.) driven by repeated elements and novel gene families across ecological guilds.</title>
        <authorList>
            <consortium name="Lawrence Berkeley National Laboratory"/>
            <person name="Harder C.B."/>
            <person name="Miyauchi S."/>
            <person name="Viragh M."/>
            <person name="Kuo A."/>
            <person name="Thoen E."/>
            <person name="Andreopoulos B."/>
            <person name="Lu D."/>
            <person name="Skrede I."/>
            <person name="Drula E."/>
            <person name="Henrissat B."/>
            <person name="Morin E."/>
            <person name="Kohler A."/>
            <person name="Barry K."/>
            <person name="LaButti K."/>
            <person name="Morin E."/>
            <person name="Salamov A."/>
            <person name="Lipzen A."/>
            <person name="Mereny Z."/>
            <person name="Hegedus B."/>
            <person name="Baldrian P."/>
            <person name="Stursova M."/>
            <person name="Weitz H."/>
            <person name="Taylor A."/>
            <person name="Grigoriev I.V."/>
            <person name="Nagy L.G."/>
            <person name="Martin F."/>
            <person name="Kauserud H."/>
        </authorList>
    </citation>
    <scope>NUCLEOTIDE SEQUENCE</scope>
    <source>
        <strain evidence="2">CBHHK173m</strain>
    </source>
</reference>
<dbReference type="AlphaFoldDB" id="A0AAD6XSQ9"/>
<name>A0AAD6XSQ9_9AGAR</name>
<sequence length="391" mass="41848">MEQTFNGSTGGILPAVLESEQGAVPPTMSPIINSTAAQVGLSTNYSMQQRGFTADIVCRFQNLTNETTPDLTLSTGDVGEQLVDMHLNTLCPNSPRVAANATRVLVSPSEMTNGTLNFLALLVCSPRAENYTFIVVGSGAYDWVHTTVCTAAPQLTTVTVEYGATINVSRVMDITPQDIDAPASISGAMNIANMFTAAQALESNAIGTQWMLINSKPGKGSDTTLRIIEQYLKGVFEYSGSVLRACIPGLNVSFPNGLPANMVVPTNGTFRTETFGWTYNNRATQWVLLPGTFLMVTTIILVIVAVSRDPGDVSRNSGLFDPTNPLHLMSAAVAGGLTFRGQERQEHKELRVVLTFIPGRGPALVRADNYKPLHSGSLTPRSPYGDGDAEI</sequence>
<keyword evidence="1" id="KW-1133">Transmembrane helix</keyword>
<comment type="caution">
    <text evidence="2">The sequence shown here is derived from an EMBL/GenBank/DDBJ whole genome shotgun (WGS) entry which is preliminary data.</text>
</comment>
<protein>
    <submittedName>
        <fullName evidence="2">Uncharacterized protein</fullName>
    </submittedName>
</protein>
<evidence type="ECO:0000256" key="1">
    <source>
        <dbReference type="SAM" id="Phobius"/>
    </source>
</evidence>
<keyword evidence="1" id="KW-0472">Membrane</keyword>
<proteinExistence type="predicted"/>
<accession>A0AAD6XSQ9</accession>
<keyword evidence="3" id="KW-1185">Reference proteome</keyword>
<gene>
    <name evidence="2" type="ORF">B0H15DRAFT_945703</name>
</gene>